<accession>A0A224AUG6</accession>
<feature type="region of interest" description="Disordered" evidence="1">
    <location>
        <begin position="317"/>
        <end position="358"/>
    </location>
</feature>
<reference evidence="2" key="1">
    <citation type="journal article" date="2017" name="Virus Res.">
        <title>Genome segments encoding capsid protein-like variants of Pyrus pyrifolia cryptic virus.</title>
        <authorList>
            <person name="Osaki H."/>
            <person name="Sasaki A."/>
            <person name="Nakazono-Nagaoka E."/>
            <person name="Ota N."/>
            <person name="Nakaune R."/>
        </authorList>
    </citation>
    <scope>NUCLEOTIDE SEQUENCE</scope>
</reference>
<feature type="compositionally biased region" description="Polar residues" evidence="1">
    <location>
        <begin position="1"/>
        <end position="15"/>
    </location>
</feature>
<name>A0A224AUG6_9VIRU</name>
<proteinExistence type="predicted"/>
<dbReference type="EMBL" id="LC221825">
    <property type="protein sequence ID" value="BBA20647.1"/>
    <property type="molecule type" value="Genomic_RNA"/>
</dbReference>
<feature type="region of interest" description="Disordered" evidence="1">
    <location>
        <begin position="1"/>
        <end position="26"/>
    </location>
</feature>
<evidence type="ECO:0000256" key="1">
    <source>
        <dbReference type="SAM" id="MobiDB-lite"/>
    </source>
</evidence>
<protein>
    <submittedName>
        <fullName evidence="2">Capsid protein</fullName>
    </submittedName>
</protein>
<evidence type="ECO:0000313" key="2">
    <source>
        <dbReference type="EMBL" id="BBA20647.1"/>
    </source>
</evidence>
<organism evidence="2">
    <name type="scientific">Pyrus pyrifolia cryptic virus</name>
    <dbReference type="NCBI Taxonomy" id="1968822"/>
    <lineage>
        <taxon>Viruses</taxon>
    </lineage>
</organism>
<sequence>MSNDEASMPLTSKPTNGEAHQPPPEGSIRALAKKSATFSRESTRLVKIRHSYAKNRRYVDLKHQEIFDSLVSLYTAAFSAQWHNFRRTADSHLGQLPANQAQRQLALVYISHWIIDLYNTNKEVMSKLTPVAYTERFMEEYPAYSNEYDNYLIHLNTCMRPTHIKGCYEDVLFIPTFEQTDPWGQNHTYNPFGIINFELNSGLFRSILSTIKEKKTDWKTDFLTTETVGRPVWLFDWVEEDEACAWFPREGNYTTEDVLYAYILGVACTPKLAHRDSDNLQPFPDNVRVDRPVVSNYRRQRPRRYFGAYDVQDMSMTEKDITIRNPDTEGSSQTRQRKRKKVASSVERDTTQPQRPIIRTDFGKDDSILTRFQMFRLETFIYYARVIFDNTFETRFNSMMTVITDSESFMV</sequence>